<organism evidence="2">
    <name type="scientific">hydrothermal vent metagenome</name>
    <dbReference type="NCBI Taxonomy" id="652676"/>
    <lineage>
        <taxon>unclassified sequences</taxon>
        <taxon>metagenomes</taxon>
        <taxon>ecological metagenomes</taxon>
    </lineage>
</organism>
<dbReference type="AlphaFoldDB" id="A0A3B0Z7U5"/>
<dbReference type="GO" id="GO:0019159">
    <property type="term" value="F:nicotinamide-nucleotide amidase activity"/>
    <property type="evidence" value="ECO:0007669"/>
    <property type="project" value="UniProtKB-EC"/>
</dbReference>
<dbReference type="NCBIfam" id="TIGR00199">
    <property type="entry name" value="PncC_domain"/>
    <property type="match status" value="1"/>
</dbReference>
<evidence type="ECO:0000259" key="1">
    <source>
        <dbReference type="Pfam" id="PF02464"/>
    </source>
</evidence>
<proteinExistence type="predicted"/>
<evidence type="ECO:0000313" key="2">
    <source>
        <dbReference type="EMBL" id="VAW84273.1"/>
    </source>
</evidence>
<reference evidence="2" key="1">
    <citation type="submission" date="2018-06" db="EMBL/GenBank/DDBJ databases">
        <authorList>
            <person name="Zhirakovskaya E."/>
        </authorList>
    </citation>
    <scope>NUCLEOTIDE SEQUENCE</scope>
</reference>
<dbReference type="EC" id="3.5.1.42" evidence="2"/>
<dbReference type="Pfam" id="PF02464">
    <property type="entry name" value="CinA"/>
    <property type="match status" value="1"/>
</dbReference>
<gene>
    <name evidence="2" type="ORF">MNBD_GAMMA16-1104</name>
</gene>
<accession>A0A3B0Z7U5</accession>
<keyword evidence="2" id="KW-0378">Hydrolase</keyword>
<feature type="domain" description="CinA C-terminal" evidence="1">
    <location>
        <begin position="7"/>
        <end position="158"/>
    </location>
</feature>
<dbReference type="InterPro" id="IPR036653">
    <property type="entry name" value="CinA-like_C"/>
</dbReference>
<dbReference type="InterPro" id="IPR008136">
    <property type="entry name" value="CinA_C"/>
</dbReference>
<dbReference type="EMBL" id="UOFO01000038">
    <property type="protein sequence ID" value="VAW84273.1"/>
    <property type="molecule type" value="Genomic_DNA"/>
</dbReference>
<dbReference type="Gene3D" id="3.90.950.20">
    <property type="entry name" value="CinA-like"/>
    <property type="match status" value="1"/>
</dbReference>
<protein>
    <submittedName>
        <fullName evidence="2">Nicotinamide-nucleotide amidase</fullName>
        <ecNumber evidence="2">3.5.1.42</ecNumber>
    </submittedName>
</protein>
<dbReference type="SUPFAM" id="SSF142433">
    <property type="entry name" value="CinA-like"/>
    <property type="match status" value="1"/>
</dbReference>
<sequence>MTVELISLAERLGEKMRSEGSHLVTAESCTGGWIAQIITAVPGSSQWYDRGFITYTNDSKHELLGVRNETLREHGAVSEETVLQMAEGALLQSPAKYSVAVSGIAGPDGGTAAKPVGTVFLAWGVMQQTTRIERKLFHGNRDEIRQAAVVAALEGLISLVNMT</sequence>
<name>A0A3B0Z7U5_9ZZZZ</name>